<name>A0ABT7DNQ6_9ACTN</name>
<sequence>MDWLQWGDVVMFFGSCSPSGSLYELGHAVSGADAIATLSGTLGITATE</sequence>
<dbReference type="EMBL" id="JASJEU010000020">
    <property type="protein sequence ID" value="MDJ1651174.1"/>
    <property type="molecule type" value="Genomic_DNA"/>
</dbReference>
<comment type="caution">
    <text evidence="1">The sequence shown here is derived from an EMBL/GenBank/DDBJ whole genome shotgun (WGS) entry which is preliminary data.</text>
</comment>
<dbReference type="InterPro" id="IPR029000">
    <property type="entry name" value="Cyclophilin-like_dom_sf"/>
</dbReference>
<dbReference type="SUPFAM" id="SSF50891">
    <property type="entry name" value="Cyclophilin-like"/>
    <property type="match status" value="1"/>
</dbReference>
<evidence type="ECO:0000313" key="1">
    <source>
        <dbReference type="EMBL" id="MDJ1651174.1"/>
    </source>
</evidence>
<dbReference type="RefSeq" id="WP_283832521.1">
    <property type="nucleotide sequence ID" value="NZ_JASJEU010000020.1"/>
</dbReference>
<reference evidence="1 2" key="1">
    <citation type="submission" date="2023-05" db="EMBL/GenBank/DDBJ databases">
        <title>Gordonibacter KGMB12511T sp. nov., isolated from faeces of healthy Korean.</title>
        <authorList>
            <person name="Kim H.S."/>
            <person name="Kim J.-S."/>
            <person name="Suh M.K."/>
            <person name="Eom M.K."/>
            <person name="Do H.E."/>
            <person name="Lee J.-S."/>
        </authorList>
    </citation>
    <scope>NUCLEOTIDE SEQUENCE [LARGE SCALE GENOMIC DNA]</scope>
    <source>
        <strain evidence="1 2">KGMB12511</strain>
    </source>
</reference>
<protein>
    <submittedName>
        <fullName evidence="1">Uncharacterized protein</fullName>
    </submittedName>
</protein>
<gene>
    <name evidence="1" type="ORF">QNJ86_10215</name>
</gene>
<evidence type="ECO:0000313" key="2">
    <source>
        <dbReference type="Proteomes" id="UP001232750"/>
    </source>
</evidence>
<organism evidence="1 2">
    <name type="scientific">Gordonibacter faecis</name>
    <dbReference type="NCBI Taxonomy" id="3047475"/>
    <lineage>
        <taxon>Bacteria</taxon>
        <taxon>Bacillati</taxon>
        <taxon>Actinomycetota</taxon>
        <taxon>Coriobacteriia</taxon>
        <taxon>Eggerthellales</taxon>
        <taxon>Eggerthellaceae</taxon>
        <taxon>Gordonibacter</taxon>
    </lineage>
</organism>
<accession>A0ABT7DNQ6</accession>
<keyword evidence="2" id="KW-1185">Reference proteome</keyword>
<dbReference type="Proteomes" id="UP001232750">
    <property type="component" value="Unassembled WGS sequence"/>
</dbReference>
<proteinExistence type="predicted"/>